<evidence type="ECO:0000259" key="4">
    <source>
        <dbReference type="Pfam" id="PF23317"/>
    </source>
</evidence>
<feature type="transmembrane region" description="Helical" evidence="2">
    <location>
        <begin position="424"/>
        <end position="445"/>
    </location>
</feature>
<feature type="transmembrane region" description="Helical" evidence="2">
    <location>
        <begin position="483"/>
        <end position="500"/>
    </location>
</feature>
<dbReference type="InterPro" id="IPR056337">
    <property type="entry name" value="LHD_YVC1"/>
</dbReference>
<dbReference type="Pfam" id="PF23190">
    <property type="entry name" value="LHD_TRPY1"/>
    <property type="match status" value="1"/>
</dbReference>
<feature type="transmembrane region" description="Helical" evidence="2">
    <location>
        <begin position="507"/>
        <end position="526"/>
    </location>
</feature>
<dbReference type="Proteomes" id="UP000541558">
    <property type="component" value="Unassembled WGS sequence"/>
</dbReference>
<dbReference type="AlphaFoldDB" id="A0A8H5F9C9"/>
<evidence type="ECO:0000256" key="1">
    <source>
        <dbReference type="SAM" id="MobiDB-lite"/>
    </source>
</evidence>
<evidence type="ECO:0000313" key="6">
    <source>
        <dbReference type="Proteomes" id="UP000541558"/>
    </source>
</evidence>
<feature type="region of interest" description="Disordered" evidence="1">
    <location>
        <begin position="721"/>
        <end position="786"/>
    </location>
</feature>
<keyword evidence="2" id="KW-0812">Transmembrane</keyword>
<dbReference type="PANTHER" id="PTHR35859:SF1">
    <property type="entry name" value="NONSELECTIVE CATION CHANNEL PROTEIN"/>
    <property type="match status" value="1"/>
</dbReference>
<dbReference type="PANTHER" id="PTHR35859">
    <property type="entry name" value="NONSELECTIVE CATION CHANNEL PROTEIN"/>
    <property type="match status" value="1"/>
</dbReference>
<comment type="caution">
    <text evidence="5">The sequence shown here is derived from an EMBL/GenBank/DDBJ whole genome shotgun (WGS) entry which is preliminary data.</text>
</comment>
<feature type="transmembrane region" description="Helical" evidence="2">
    <location>
        <begin position="320"/>
        <end position="341"/>
    </location>
</feature>
<evidence type="ECO:0000313" key="5">
    <source>
        <dbReference type="EMBL" id="KAF5328317.1"/>
    </source>
</evidence>
<gene>
    <name evidence="5" type="ORF">D9611_014633</name>
</gene>
<name>A0A8H5F9C9_9AGAR</name>
<organism evidence="5 6">
    <name type="scientific">Ephemerocybe angulata</name>
    <dbReference type="NCBI Taxonomy" id="980116"/>
    <lineage>
        <taxon>Eukaryota</taxon>
        <taxon>Fungi</taxon>
        <taxon>Dikarya</taxon>
        <taxon>Basidiomycota</taxon>
        <taxon>Agaricomycotina</taxon>
        <taxon>Agaricomycetes</taxon>
        <taxon>Agaricomycetidae</taxon>
        <taxon>Agaricales</taxon>
        <taxon>Agaricineae</taxon>
        <taxon>Psathyrellaceae</taxon>
        <taxon>Ephemerocybe</taxon>
    </lineage>
</organism>
<dbReference type="InterPro" id="IPR052971">
    <property type="entry name" value="TRP_calcium_channel"/>
</dbReference>
<evidence type="ECO:0000259" key="3">
    <source>
        <dbReference type="Pfam" id="PF23190"/>
    </source>
</evidence>
<feature type="transmembrane region" description="Helical" evidence="2">
    <location>
        <begin position="233"/>
        <end position="249"/>
    </location>
</feature>
<feature type="region of interest" description="Disordered" evidence="1">
    <location>
        <begin position="588"/>
        <end position="652"/>
    </location>
</feature>
<feature type="domain" description="YVC1 N-terminal linker helical" evidence="3">
    <location>
        <begin position="23"/>
        <end position="206"/>
    </location>
</feature>
<keyword evidence="2" id="KW-1133">Transmembrane helix</keyword>
<feature type="domain" description="Calcium channel YVC1-like C-terminal transmembrane" evidence="4">
    <location>
        <begin position="239"/>
        <end position="529"/>
    </location>
</feature>
<dbReference type="InterPro" id="IPR056336">
    <property type="entry name" value="YVC1_C"/>
</dbReference>
<proteinExistence type="predicted"/>
<dbReference type="OrthoDB" id="2373987at2759"/>
<feature type="transmembrane region" description="Helical" evidence="2">
    <location>
        <begin position="295"/>
        <end position="314"/>
    </location>
</feature>
<evidence type="ECO:0000256" key="2">
    <source>
        <dbReference type="SAM" id="Phobius"/>
    </source>
</evidence>
<keyword evidence="6" id="KW-1185">Reference proteome</keyword>
<dbReference type="EMBL" id="JAACJK010000136">
    <property type="protein sequence ID" value="KAF5328317.1"/>
    <property type="molecule type" value="Genomic_DNA"/>
</dbReference>
<reference evidence="5 6" key="1">
    <citation type="journal article" date="2020" name="ISME J.">
        <title>Uncovering the hidden diversity of litter-decomposition mechanisms in mushroom-forming fungi.</title>
        <authorList>
            <person name="Floudas D."/>
            <person name="Bentzer J."/>
            <person name="Ahren D."/>
            <person name="Johansson T."/>
            <person name="Persson P."/>
            <person name="Tunlid A."/>
        </authorList>
    </citation>
    <scope>NUCLEOTIDE SEQUENCE [LARGE SCALE GENOMIC DNA]</scope>
    <source>
        <strain evidence="5 6">CBS 175.51</strain>
    </source>
</reference>
<protein>
    <recommendedName>
        <fullName evidence="7">Ion transport domain-containing protein</fullName>
    </recommendedName>
</protein>
<accession>A0A8H5F9C9</accession>
<keyword evidence="2" id="KW-0472">Membrane</keyword>
<dbReference type="Pfam" id="PF23317">
    <property type="entry name" value="YVC1_C"/>
    <property type="match status" value="1"/>
</dbReference>
<evidence type="ECO:0008006" key="7">
    <source>
        <dbReference type="Google" id="ProtNLM"/>
    </source>
</evidence>
<sequence length="815" mass="90872">MSESQNELQPLLNSNDVEATPVFPLIQLIRADVSHTIDTPLSYETLTSPEVTIGVLQPLVDKYAAIQQEGNLSVVFCILLNRVHFIRDEDLFTATLSKSRADFCELLATRVFRENAYSLLDLTVVLTTVWHVYAGADPRLLEKAKRERDDELENRVGNAIELAILGKAKRFIKSTSCRRVIEAIWSGRCVYQAQSTHSILSDTYKRTPVHFYDPHKAPLLDHYRLKVPSIRSVLEYMNFIILFVLYVTALEFADIHRFNLSELLFIIYSLGFTLEKVAAMQEHGIRVYFKGTWNAFDLAFVTSFAVYVILRLYGINHHKYWAKALGIDTLALIACLLFPRLAFVTFKNNLMVLSLRAMMLQFVLLMCIAMFCFCGFLYALWTFSRNGAGFEAGEIAWWMLDLWFGLDASGFQNATRFHPTLGPVLMVIYACLSNTLLLTVLVSILSNTFAKINEDAAAEAMFRKAVLTIEGVKADSLFSYQPPINLFAVCVMLPASYILSPRWFHKVNVFMIRATSFPILLIISFYERQAKAAGSVNFSETISHIGETVFDTLLPRPLKRMSIFEGFAGSEGDIDAIFEIAEDSEDAVDLNEDDDGSGNSQQRLRRGSGYSYTSPKRPVVKKPSRSPGPQRALPRLRTNALMPPRPSDSVSFSPLTQVYQPVIFTEDVDDGSGTSLLPPATSTALSYGAASRRRINSMVPGRRGGPDPLLAQAQMNNAMKKFPGGLSPPSPPERGGGGNGAVDIVPPRGRSGERNNFSSSLGQVQELEGSEERATPTPDPSLVEKRLDDIERRQERIESLLSQLVDGISRGEKSG</sequence>
<feature type="transmembrane region" description="Helical" evidence="2">
    <location>
        <begin position="362"/>
        <end position="383"/>
    </location>
</feature>
<feature type="compositionally biased region" description="Polar residues" evidence="1">
    <location>
        <begin position="754"/>
        <end position="763"/>
    </location>
</feature>